<dbReference type="SMART" id="SM00369">
    <property type="entry name" value="LRR_TYP"/>
    <property type="match status" value="2"/>
</dbReference>
<feature type="compositionally biased region" description="Polar residues" evidence="5">
    <location>
        <begin position="478"/>
        <end position="489"/>
    </location>
</feature>
<dbReference type="CDD" id="cd00096">
    <property type="entry name" value="Ig"/>
    <property type="match status" value="1"/>
</dbReference>
<feature type="compositionally biased region" description="Basic and acidic residues" evidence="5">
    <location>
        <begin position="658"/>
        <end position="696"/>
    </location>
</feature>
<dbReference type="AlphaFoldDB" id="C3XWI2"/>
<feature type="region of interest" description="Disordered" evidence="5">
    <location>
        <begin position="433"/>
        <end position="455"/>
    </location>
</feature>
<name>C3XWI2_BRAFL</name>
<dbReference type="InterPro" id="IPR003591">
    <property type="entry name" value="Leu-rich_rpt_typical-subtyp"/>
</dbReference>
<evidence type="ECO:0000256" key="1">
    <source>
        <dbReference type="ARBA" id="ARBA00022614"/>
    </source>
</evidence>
<dbReference type="Pfam" id="PF13927">
    <property type="entry name" value="Ig_3"/>
    <property type="match status" value="1"/>
</dbReference>
<evidence type="ECO:0000256" key="6">
    <source>
        <dbReference type="SAM" id="Phobius"/>
    </source>
</evidence>
<dbReference type="InterPro" id="IPR001611">
    <property type="entry name" value="Leu-rich_rpt"/>
</dbReference>
<evidence type="ECO:0000259" key="7">
    <source>
        <dbReference type="PROSITE" id="PS50835"/>
    </source>
</evidence>
<dbReference type="EMBL" id="GG666471">
    <property type="protein sequence ID" value="EEN67716.1"/>
    <property type="molecule type" value="Genomic_DNA"/>
</dbReference>
<dbReference type="SMART" id="SM00082">
    <property type="entry name" value="LRRCT"/>
    <property type="match status" value="1"/>
</dbReference>
<dbReference type="InterPro" id="IPR036179">
    <property type="entry name" value="Ig-like_dom_sf"/>
</dbReference>
<evidence type="ECO:0000256" key="3">
    <source>
        <dbReference type="ARBA" id="ARBA00022737"/>
    </source>
</evidence>
<dbReference type="PROSITE" id="PS50835">
    <property type="entry name" value="IG_LIKE"/>
    <property type="match status" value="1"/>
</dbReference>
<dbReference type="Gene3D" id="3.80.10.10">
    <property type="entry name" value="Ribonuclease Inhibitor"/>
    <property type="match status" value="1"/>
</dbReference>
<feature type="region of interest" description="Disordered" evidence="5">
    <location>
        <begin position="472"/>
        <end position="586"/>
    </location>
</feature>
<dbReference type="InterPro" id="IPR007110">
    <property type="entry name" value="Ig-like_dom"/>
</dbReference>
<keyword evidence="3" id="KW-0677">Repeat</keyword>
<feature type="compositionally biased region" description="Basic and acidic residues" evidence="5">
    <location>
        <begin position="365"/>
        <end position="374"/>
    </location>
</feature>
<dbReference type="InterPro" id="IPR000483">
    <property type="entry name" value="Cys-rich_flank_reg_C"/>
</dbReference>
<feature type="compositionally biased region" description="Polar residues" evidence="5">
    <location>
        <begin position="720"/>
        <end position="729"/>
    </location>
</feature>
<keyword evidence="6" id="KW-0472">Membrane</keyword>
<dbReference type="PANTHER" id="PTHR24366:SF96">
    <property type="entry name" value="LEUCINE RICH REPEAT CONTAINING 53"/>
    <property type="match status" value="1"/>
</dbReference>
<evidence type="ECO:0000256" key="4">
    <source>
        <dbReference type="ARBA" id="ARBA00023157"/>
    </source>
</evidence>
<proteinExistence type="predicted"/>
<organism>
    <name type="scientific">Branchiostoma floridae</name>
    <name type="common">Florida lancelet</name>
    <name type="synonym">Amphioxus</name>
    <dbReference type="NCBI Taxonomy" id="7739"/>
    <lineage>
        <taxon>Eukaryota</taxon>
        <taxon>Metazoa</taxon>
        <taxon>Chordata</taxon>
        <taxon>Cephalochordata</taxon>
        <taxon>Leptocardii</taxon>
        <taxon>Amphioxiformes</taxon>
        <taxon>Branchiostomatidae</taxon>
        <taxon>Branchiostoma</taxon>
    </lineage>
</organism>
<dbReference type="PANTHER" id="PTHR24366">
    <property type="entry name" value="IG(IMMUNOGLOBULIN) AND LRR(LEUCINE RICH REPEAT) DOMAINS"/>
    <property type="match status" value="1"/>
</dbReference>
<feature type="region of interest" description="Disordered" evidence="5">
    <location>
        <begin position="639"/>
        <end position="729"/>
    </location>
</feature>
<feature type="transmembrane region" description="Helical" evidence="6">
    <location>
        <begin position="264"/>
        <end position="287"/>
    </location>
</feature>
<dbReference type="eggNOG" id="KOG2408">
    <property type="taxonomic scope" value="Eukaryota"/>
</dbReference>
<dbReference type="PROSITE" id="PS51450">
    <property type="entry name" value="LRR"/>
    <property type="match status" value="1"/>
</dbReference>
<dbReference type="InterPro" id="IPR013783">
    <property type="entry name" value="Ig-like_fold"/>
</dbReference>
<evidence type="ECO:0000256" key="2">
    <source>
        <dbReference type="ARBA" id="ARBA00022729"/>
    </source>
</evidence>
<keyword evidence="1" id="KW-0433">Leucine-rich repeat</keyword>
<dbReference type="InParanoid" id="C3XWI2"/>
<gene>
    <name evidence="8" type="ORF">BRAFLDRAFT_63604</name>
</gene>
<keyword evidence="2" id="KW-0732">Signal</keyword>
<keyword evidence="6" id="KW-0812">Transmembrane</keyword>
<dbReference type="SUPFAM" id="SSF48726">
    <property type="entry name" value="Immunoglobulin"/>
    <property type="match status" value="1"/>
</dbReference>
<sequence length="729" mass="80997">MWLLEVGAVRKKSLNTDSSTLNQLPNLTTLDLSGNRLTQLTHLDFWFNTIQTIDIGAFRGLPMLNNLVLSNNALSTLTEGTLENITHDAYVYLDSNPFSCDCRLAWLRDWYESSSVHRLFYPTCDKPSALKSELIPDISFDSFLCMAPSIVQVTNDSKAVKAGTVTLHCNATGLPEPIVSWTLPDRSMLNGSTIHVTTSSHSEGTYTCQATNLGGSDTLSIVLTRLLLSPQSEEVTSISTITGHTSSLAPAANVQNVSDGSNPVIGIVFGSLACFIMVVMVILAFTCHKGHCWDQKSCLDQKRKNKKAGQDQEVVIALEDVEIMQAGEENIYSIPDEPACPPAEHSSTLSRGQKRHLEMSQTVTTEDKSDHHYEVPSPLNHRYGNVHGKNKATIEPCYSNPDEHRSPCHSVRLLPNKSQAAFRAVLDSPINHDGCSDSQETHYPRSLPHGKMVVPYHGKARPTLPTRFLNMPGRKEQSGSTHVPASNYPSDPIYENIQEDDSSDNGTCYTPRRTRHTVSYGYHSVAPERASWPKRQNPKQREDIWQNTLPGTGRGKHSNQKMTIPGSRHYSPSSQNRQQSQQHRHRQMMPNMAGGLMSQAGPIPTNNAPRKPVHSSAKLHAMAHMLRNTEDRRKVLRHPSNHLPNKHLPDEASVTAPKVKESKLDTQEDKTKSEGRYQSERPKIGDQNKLQKERELLPAGLVMSIAKSVTSGRKADTTGRSRSLSKPWY</sequence>
<feature type="domain" description="Ig-like" evidence="7">
    <location>
        <begin position="148"/>
        <end position="224"/>
    </location>
</feature>
<evidence type="ECO:0000256" key="5">
    <source>
        <dbReference type="SAM" id="MobiDB-lite"/>
    </source>
</evidence>
<accession>C3XWI2</accession>
<dbReference type="SUPFAM" id="SSF52058">
    <property type="entry name" value="L domain-like"/>
    <property type="match status" value="1"/>
</dbReference>
<keyword evidence="6" id="KW-1133">Transmembrane helix</keyword>
<feature type="region of interest" description="Disordered" evidence="5">
    <location>
        <begin position="335"/>
        <end position="385"/>
    </location>
</feature>
<dbReference type="InterPro" id="IPR032675">
    <property type="entry name" value="LRR_dom_sf"/>
</dbReference>
<reference evidence="8" key="1">
    <citation type="journal article" date="2008" name="Nature">
        <title>The amphioxus genome and the evolution of the chordate karyotype.</title>
        <authorList>
            <consortium name="US DOE Joint Genome Institute (JGI-PGF)"/>
            <person name="Putnam N.H."/>
            <person name="Butts T."/>
            <person name="Ferrier D.E.K."/>
            <person name="Furlong R.F."/>
            <person name="Hellsten U."/>
            <person name="Kawashima T."/>
            <person name="Robinson-Rechavi M."/>
            <person name="Shoguchi E."/>
            <person name="Terry A."/>
            <person name="Yu J.-K."/>
            <person name="Benito-Gutierrez E.L."/>
            <person name="Dubchak I."/>
            <person name="Garcia-Fernandez J."/>
            <person name="Gibson-Brown J.J."/>
            <person name="Grigoriev I.V."/>
            <person name="Horton A.C."/>
            <person name="de Jong P.J."/>
            <person name="Jurka J."/>
            <person name="Kapitonov V.V."/>
            <person name="Kohara Y."/>
            <person name="Kuroki Y."/>
            <person name="Lindquist E."/>
            <person name="Lucas S."/>
            <person name="Osoegawa K."/>
            <person name="Pennacchio L.A."/>
            <person name="Salamov A.A."/>
            <person name="Satou Y."/>
            <person name="Sauka-Spengler T."/>
            <person name="Schmutz J."/>
            <person name="Shin-I T."/>
            <person name="Toyoda A."/>
            <person name="Bronner-Fraser M."/>
            <person name="Fujiyama A."/>
            <person name="Holland L.Z."/>
            <person name="Holland P.W.H."/>
            <person name="Satoh N."/>
            <person name="Rokhsar D.S."/>
        </authorList>
    </citation>
    <scope>NUCLEOTIDE SEQUENCE [LARGE SCALE GENOMIC DNA]</scope>
    <source>
        <strain evidence="8">S238N-H82</strain>
        <tissue evidence="8">Testes</tissue>
    </source>
</reference>
<dbReference type="Pfam" id="PF13855">
    <property type="entry name" value="LRR_8"/>
    <property type="match status" value="1"/>
</dbReference>
<evidence type="ECO:0000313" key="8">
    <source>
        <dbReference type="EMBL" id="EEN67716.1"/>
    </source>
</evidence>
<keyword evidence="4" id="KW-1015">Disulfide bond</keyword>
<dbReference type="Gene3D" id="2.60.40.10">
    <property type="entry name" value="Immunoglobulins"/>
    <property type="match status" value="1"/>
</dbReference>
<protein>
    <recommendedName>
        <fullName evidence="7">Ig-like domain-containing protein</fullName>
    </recommendedName>
</protein>